<evidence type="ECO:0008006" key="6">
    <source>
        <dbReference type="Google" id="ProtNLM"/>
    </source>
</evidence>
<reference evidence="4 5" key="1">
    <citation type="journal article" date="2016" name="Nat. Commun.">
        <title>Thousands of microbial genomes shed light on interconnected biogeochemical processes in an aquifer system.</title>
        <authorList>
            <person name="Anantharaman K."/>
            <person name="Brown C.T."/>
            <person name="Hug L.A."/>
            <person name="Sharon I."/>
            <person name="Castelle C.J."/>
            <person name="Probst A.J."/>
            <person name="Thomas B.C."/>
            <person name="Singh A."/>
            <person name="Wilkins M.J."/>
            <person name="Karaoz U."/>
            <person name="Brodie E.L."/>
            <person name="Williams K.H."/>
            <person name="Hubbard S.S."/>
            <person name="Banfield J.F."/>
        </authorList>
    </citation>
    <scope>NUCLEOTIDE SEQUENCE [LARGE SCALE GENOMIC DNA]</scope>
</reference>
<dbReference type="InterPro" id="IPR036876">
    <property type="entry name" value="UVR_dom_sf"/>
</dbReference>
<dbReference type="PANTHER" id="PTHR30562:SF1">
    <property type="entry name" value="UVRABC SYSTEM PROTEIN C"/>
    <property type="match status" value="1"/>
</dbReference>
<dbReference type="PROSITE" id="PS50151">
    <property type="entry name" value="UVR"/>
    <property type="match status" value="1"/>
</dbReference>
<protein>
    <recommendedName>
        <fullName evidence="6">Excinuclease ABC subunit C</fullName>
    </recommendedName>
</protein>
<dbReference type="Gene3D" id="3.40.1440.10">
    <property type="entry name" value="GIY-YIG endonuclease"/>
    <property type="match status" value="1"/>
</dbReference>
<gene>
    <name evidence="4" type="ORF">A2841_01250</name>
</gene>
<dbReference type="InterPro" id="IPR000305">
    <property type="entry name" value="GIY-YIG_endonuc"/>
</dbReference>
<evidence type="ECO:0000259" key="1">
    <source>
        <dbReference type="PROSITE" id="PS50151"/>
    </source>
</evidence>
<dbReference type="Pfam" id="PF08459">
    <property type="entry name" value="UvrC_RNaseH_dom"/>
    <property type="match status" value="1"/>
</dbReference>
<dbReference type="Pfam" id="PF02151">
    <property type="entry name" value="UVR"/>
    <property type="match status" value="1"/>
</dbReference>
<dbReference type="EMBL" id="MFKP01000048">
    <property type="protein sequence ID" value="OGG43183.1"/>
    <property type="molecule type" value="Genomic_DNA"/>
</dbReference>
<evidence type="ECO:0000313" key="5">
    <source>
        <dbReference type="Proteomes" id="UP000178249"/>
    </source>
</evidence>
<dbReference type="InterPro" id="IPR038476">
    <property type="entry name" value="UvrC_RNase_H_dom_sf"/>
</dbReference>
<dbReference type="InterPro" id="IPR001162">
    <property type="entry name" value="UvrC_RNase_H_dom"/>
</dbReference>
<name>A0A1F6C2A1_9BACT</name>
<dbReference type="SUPFAM" id="SSF46600">
    <property type="entry name" value="C-terminal UvrC-binding domain of UvrB"/>
    <property type="match status" value="1"/>
</dbReference>
<dbReference type="GO" id="GO:0006289">
    <property type="term" value="P:nucleotide-excision repair"/>
    <property type="evidence" value="ECO:0007669"/>
    <property type="project" value="InterPro"/>
</dbReference>
<dbReference type="InterPro" id="IPR047296">
    <property type="entry name" value="GIY-YIG_UvrC_Cho"/>
</dbReference>
<dbReference type="InterPro" id="IPR035901">
    <property type="entry name" value="GIY-YIG_endonuc_sf"/>
</dbReference>
<dbReference type="PANTHER" id="PTHR30562">
    <property type="entry name" value="UVRC/OXIDOREDUCTASE"/>
    <property type="match status" value="1"/>
</dbReference>
<sequence length="415" mass="47347">MQKSDIDFKKIPDTPGVYLFKQGAEILYIGKATSLRDRVRSYFGPDLAEMRSPLVTKAILDADSLVWEETDSVLEALILEAKRIKQYWPKGNTDEKDDKSFAYLVVTKEAFPRFLIYRERELSVKVPRASLLALYGPFLSVASLREALKIMRRVFPFFDTPFPIDGRLSSSQEKMIIFNQTIGLYPKEFNKKEYAKTVRNLKLLFEAKKPALLKTLEREMKVAAKAERFEEANILKRQLFVLKHIQDLTLIKDELKYSSSASGLHGFRVEAYDTAHLRGDAARGVMTVVIDGEKIPSEYRTFTIRTAAAGDDFGALEEVIRRRAKHHEWPYPQVVVIDGGRAHLNRAKKILVENGMGEAIVVSVVKDERHRPREVFGPSPLVHTHEAEILLANAEAHRSAIGRHRRALRRAPYSI</sequence>
<dbReference type="SMART" id="SM00465">
    <property type="entry name" value="GIYc"/>
    <property type="match status" value="1"/>
</dbReference>
<comment type="caution">
    <text evidence="4">The sequence shown here is derived from an EMBL/GenBank/DDBJ whole genome shotgun (WGS) entry which is preliminary data.</text>
</comment>
<dbReference type="SUPFAM" id="SSF82771">
    <property type="entry name" value="GIY-YIG endonuclease"/>
    <property type="match status" value="1"/>
</dbReference>
<feature type="domain" description="GIY-YIG" evidence="2">
    <location>
        <begin position="13"/>
        <end position="93"/>
    </location>
</feature>
<evidence type="ECO:0000313" key="4">
    <source>
        <dbReference type="EMBL" id="OGG43183.1"/>
    </source>
</evidence>
<evidence type="ECO:0000259" key="2">
    <source>
        <dbReference type="PROSITE" id="PS50164"/>
    </source>
</evidence>
<dbReference type="InterPro" id="IPR001943">
    <property type="entry name" value="UVR_dom"/>
</dbReference>
<accession>A0A1F6C2A1</accession>
<dbReference type="InterPro" id="IPR050066">
    <property type="entry name" value="UvrABC_protein_C"/>
</dbReference>
<dbReference type="GO" id="GO:0009381">
    <property type="term" value="F:excinuclease ABC activity"/>
    <property type="evidence" value="ECO:0007669"/>
    <property type="project" value="InterPro"/>
</dbReference>
<dbReference type="PROSITE" id="PS50164">
    <property type="entry name" value="GIY_YIG"/>
    <property type="match status" value="1"/>
</dbReference>
<proteinExistence type="predicted"/>
<dbReference type="Proteomes" id="UP000178249">
    <property type="component" value="Unassembled WGS sequence"/>
</dbReference>
<evidence type="ECO:0000259" key="3">
    <source>
        <dbReference type="PROSITE" id="PS50165"/>
    </source>
</evidence>
<dbReference type="AlphaFoldDB" id="A0A1F6C2A1"/>
<dbReference type="Gene3D" id="3.30.420.340">
    <property type="entry name" value="UvrC, RNAse H endonuclease domain"/>
    <property type="match status" value="1"/>
</dbReference>
<dbReference type="GO" id="GO:0009380">
    <property type="term" value="C:excinuclease repair complex"/>
    <property type="evidence" value="ECO:0007669"/>
    <property type="project" value="TreeGrafter"/>
</dbReference>
<dbReference type="CDD" id="cd10434">
    <property type="entry name" value="GIY-YIG_UvrC_Cho"/>
    <property type="match status" value="1"/>
</dbReference>
<dbReference type="PROSITE" id="PS50165">
    <property type="entry name" value="UVRC"/>
    <property type="match status" value="1"/>
</dbReference>
<organism evidence="4 5">
    <name type="scientific">Candidatus Kaiserbacteria bacterium RIFCSPHIGHO2_01_FULL_48_10</name>
    <dbReference type="NCBI Taxonomy" id="1798476"/>
    <lineage>
        <taxon>Bacteria</taxon>
        <taxon>Candidatus Kaiseribacteriota</taxon>
    </lineage>
</organism>
<feature type="domain" description="UvrC family homology region profile" evidence="3">
    <location>
        <begin position="209"/>
        <end position="351"/>
    </location>
</feature>
<feature type="domain" description="UVR" evidence="1">
    <location>
        <begin position="210"/>
        <end position="245"/>
    </location>
</feature>